<dbReference type="Gene3D" id="3.40.50.300">
    <property type="entry name" value="P-loop containing nucleotide triphosphate hydrolases"/>
    <property type="match status" value="1"/>
</dbReference>
<dbReference type="InterPro" id="IPR027417">
    <property type="entry name" value="P-loop_NTPase"/>
</dbReference>
<dbReference type="Pfam" id="PF00005">
    <property type="entry name" value="ABC_tran"/>
    <property type="match status" value="1"/>
</dbReference>
<feature type="transmembrane region" description="Helical" evidence="8">
    <location>
        <begin position="160"/>
        <end position="193"/>
    </location>
</feature>
<sequence>MIEMLLPERMRPVRLASPEHLGKPLLEHFAQARRRMGRAAWLSSPIGLLALLPSIFTLEVFDRVIFRQGFSTLVALLAGVAVALIVEWTLRRRRSANLREAGALIDWGLSSTLLDKMLGQPLRTLEDRPAASWVALFRDVGAVRTLLTGPVVQSLFDLPLAVFAIVIVGLVALPVLPVVLGMVCVFAAMAWWFADEVKQGKVAELQQARSLDMFTAEMCRARESVKALAQHESVAAQWKTGYEQWLAESFSRGSEMEETKELTHSLLIASSIVITATGAVAVANQWMSIGGLIAANMLAIKAISPIATLSGAWRQLAQSIEAARRLDKVFAQPSETGSAGVSLPRPKGAMTLDEVSFRYDEQSEPVFKKVSLTLAPAQFYSVVGKNGVGKSTLLKLVTGLYRPDEGRVLIDEYDLQQFSRHETASWIATLSQNVYFLDGTIADQLRRAAPEITDEQIVKACKLTGVHSFISRLPQGYATVMREGGRTLSAGVRRKIALAQVLLRNPAVLVLDEPTNDLDHMSELQLIASLRLIAKMRTVIVVTHSAELVASSDVALAVSGDGDVQVMTPVQALGAYFSPPKAEKKPVQAAPSPLEPSLGVVGPDLGLATAVPGELH</sequence>
<feature type="domain" description="ABC transporter" evidence="9">
    <location>
        <begin position="350"/>
        <end position="585"/>
    </location>
</feature>
<evidence type="ECO:0000256" key="6">
    <source>
        <dbReference type="ARBA" id="ARBA00022989"/>
    </source>
</evidence>
<organism evidence="11 12">
    <name type="scientific">Hydrogenophaga aromaticivorans</name>
    <dbReference type="NCBI Taxonomy" id="2610898"/>
    <lineage>
        <taxon>Bacteria</taxon>
        <taxon>Pseudomonadati</taxon>
        <taxon>Pseudomonadota</taxon>
        <taxon>Betaproteobacteria</taxon>
        <taxon>Burkholderiales</taxon>
        <taxon>Comamonadaceae</taxon>
        <taxon>Hydrogenophaga</taxon>
    </lineage>
</organism>
<proteinExistence type="predicted"/>
<protein>
    <submittedName>
        <fullName evidence="11">ATP-binding cassette domain-containing protein</fullName>
    </submittedName>
</protein>
<dbReference type="GO" id="GO:0016887">
    <property type="term" value="F:ATP hydrolysis activity"/>
    <property type="evidence" value="ECO:0007669"/>
    <property type="project" value="InterPro"/>
</dbReference>
<evidence type="ECO:0000256" key="1">
    <source>
        <dbReference type="ARBA" id="ARBA00004651"/>
    </source>
</evidence>
<dbReference type="AlphaFoldDB" id="A0A7Y8KWI3"/>
<keyword evidence="6 8" id="KW-1133">Transmembrane helix</keyword>
<evidence type="ECO:0000259" key="9">
    <source>
        <dbReference type="PROSITE" id="PS50893"/>
    </source>
</evidence>
<evidence type="ECO:0000313" key="12">
    <source>
        <dbReference type="Proteomes" id="UP000545507"/>
    </source>
</evidence>
<comment type="caution">
    <text evidence="11">The sequence shown here is derived from an EMBL/GenBank/DDBJ whole genome shotgun (WGS) entry which is preliminary data.</text>
</comment>
<dbReference type="GO" id="GO:0005886">
    <property type="term" value="C:plasma membrane"/>
    <property type="evidence" value="ECO:0007669"/>
    <property type="project" value="UniProtKB-SubCell"/>
</dbReference>
<dbReference type="Proteomes" id="UP000545507">
    <property type="component" value="Unassembled WGS sequence"/>
</dbReference>
<dbReference type="InterPro" id="IPR003593">
    <property type="entry name" value="AAA+_ATPase"/>
</dbReference>
<keyword evidence="5 11" id="KW-0067">ATP-binding</keyword>
<keyword evidence="3 8" id="KW-0812">Transmembrane</keyword>
<dbReference type="Pfam" id="PF00664">
    <property type="entry name" value="ABC_membrane"/>
    <property type="match status" value="1"/>
</dbReference>
<reference evidence="11 12" key="1">
    <citation type="submission" date="2019-09" db="EMBL/GenBank/DDBJ databases">
        <title>Hydrogenophaga aromatica sp. nov., isolated from a para-xylene-degrading enrichment culture.</title>
        <authorList>
            <person name="Tancsics A."/>
            <person name="Banerjee S."/>
        </authorList>
    </citation>
    <scope>NUCLEOTIDE SEQUENCE [LARGE SCALE GENOMIC DNA]</scope>
    <source>
        <strain evidence="11 12">D2P1</strain>
    </source>
</reference>
<dbReference type="PANTHER" id="PTHR24221:SF248">
    <property type="entry name" value="ABC TRANSPORTER TRANSMEMBRANE REGION"/>
    <property type="match status" value="1"/>
</dbReference>
<evidence type="ECO:0000256" key="4">
    <source>
        <dbReference type="ARBA" id="ARBA00022741"/>
    </source>
</evidence>
<evidence type="ECO:0000313" key="11">
    <source>
        <dbReference type="EMBL" id="NWF44281.1"/>
    </source>
</evidence>
<keyword evidence="12" id="KW-1185">Reference proteome</keyword>
<dbReference type="Gene3D" id="1.20.1560.10">
    <property type="entry name" value="ABC transporter type 1, transmembrane domain"/>
    <property type="match status" value="1"/>
</dbReference>
<dbReference type="InterPro" id="IPR003439">
    <property type="entry name" value="ABC_transporter-like_ATP-bd"/>
</dbReference>
<dbReference type="GO" id="GO:0005524">
    <property type="term" value="F:ATP binding"/>
    <property type="evidence" value="ECO:0007669"/>
    <property type="project" value="UniProtKB-KW"/>
</dbReference>
<keyword evidence="2" id="KW-1003">Cell membrane</keyword>
<dbReference type="GO" id="GO:0034040">
    <property type="term" value="F:ATPase-coupled lipid transmembrane transporter activity"/>
    <property type="evidence" value="ECO:0007669"/>
    <property type="project" value="TreeGrafter"/>
</dbReference>
<dbReference type="RefSeq" id="WP_177133306.1">
    <property type="nucleotide sequence ID" value="NZ_VYGV01000004.1"/>
</dbReference>
<evidence type="ECO:0000259" key="10">
    <source>
        <dbReference type="PROSITE" id="PS50929"/>
    </source>
</evidence>
<evidence type="ECO:0000256" key="7">
    <source>
        <dbReference type="ARBA" id="ARBA00023136"/>
    </source>
</evidence>
<evidence type="ECO:0000256" key="3">
    <source>
        <dbReference type="ARBA" id="ARBA00022692"/>
    </source>
</evidence>
<evidence type="ECO:0000256" key="8">
    <source>
        <dbReference type="SAM" id="Phobius"/>
    </source>
</evidence>
<dbReference type="GO" id="GO:0140359">
    <property type="term" value="F:ABC-type transporter activity"/>
    <property type="evidence" value="ECO:0007669"/>
    <property type="project" value="InterPro"/>
</dbReference>
<dbReference type="InterPro" id="IPR039421">
    <property type="entry name" value="Type_1_exporter"/>
</dbReference>
<keyword evidence="4" id="KW-0547">Nucleotide-binding</keyword>
<dbReference type="SUPFAM" id="SSF52540">
    <property type="entry name" value="P-loop containing nucleoside triphosphate hydrolases"/>
    <property type="match status" value="1"/>
</dbReference>
<dbReference type="EMBL" id="VYGV01000004">
    <property type="protein sequence ID" value="NWF44281.1"/>
    <property type="molecule type" value="Genomic_DNA"/>
</dbReference>
<dbReference type="SMART" id="SM00382">
    <property type="entry name" value="AAA"/>
    <property type="match status" value="1"/>
</dbReference>
<gene>
    <name evidence="11" type="ORF">F3K02_03290</name>
</gene>
<name>A0A7Y8KWI3_9BURK</name>
<dbReference type="PROSITE" id="PS50893">
    <property type="entry name" value="ABC_TRANSPORTER_2"/>
    <property type="match status" value="1"/>
</dbReference>
<accession>A0A7Y8KWI3</accession>
<evidence type="ECO:0000256" key="2">
    <source>
        <dbReference type="ARBA" id="ARBA00022475"/>
    </source>
</evidence>
<feature type="transmembrane region" description="Helical" evidence="8">
    <location>
        <begin position="39"/>
        <end position="58"/>
    </location>
</feature>
<dbReference type="PROSITE" id="PS50929">
    <property type="entry name" value="ABC_TM1F"/>
    <property type="match status" value="1"/>
</dbReference>
<evidence type="ECO:0000256" key="5">
    <source>
        <dbReference type="ARBA" id="ARBA00022840"/>
    </source>
</evidence>
<dbReference type="InterPro" id="IPR011527">
    <property type="entry name" value="ABC1_TM_dom"/>
</dbReference>
<keyword evidence="7 8" id="KW-0472">Membrane</keyword>
<dbReference type="InterPro" id="IPR036640">
    <property type="entry name" value="ABC1_TM_sf"/>
</dbReference>
<feature type="transmembrane region" description="Helical" evidence="8">
    <location>
        <begin position="70"/>
        <end position="90"/>
    </location>
</feature>
<dbReference type="SUPFAM" id="SSF90123">
    <property type="entry name" value="ABC transporter transmembrane region"/>
    <property type="match status" value="1"/>
</dbReference>
<feature type="domain" description="ABC transmembrane type-1" evidence="10">
    <location>
        <begin position="46"/>
        <end position="318"/>
    </location>
</feature>
<dbReference type="PANTHER" id="PTHR24221">
    <property type="entry name" value="ATP-BINDING CASSETTE SUB-FAMILY B"/>
    <property type="match status" value="1"/>
</dbReference>
<comment type="subcellular location">
    <subcellularLocation>
        <location evidence="1">Cell membrane</location>
        <topology evidence="1">Multi-pass membrane protein</topology>
    </subcellularLocation>
</comment>